<evidence type="ECO:0000313" key="4">
    <source>
        <dbReference type="EMBL" id="CAH3032270.1"/>
    </source>
</evidence>
<evidence type="ECO:0000259" key="2">
    <source>
        <dbReference type="PROSITE" id="PS50022"/>
    </source>
</evidence>
<dbReference type="PROSITE" id="PS01285">
    <property type="entry name" value="FA58C_1"/>
    <property type="match status" value="1"/>
</dbReference>
<reference evidence="4 5" key="1">
    <citation type="submission" date="2022-05" db="EMBL/GenBank/DDBJ databases">
        <authorList>
            <consortium name="Genoscope - CEA"/>
            <person name="William W."/>
        </authorList>
    </citation>
    <scope>NUCLEOTIDE SEQUENCE [LARGE SCALE GENOMIC DNA]</scope>
</reference>
<dbReference type="Pfam" id="PF00754">
    <property type="entry name" value="F5_F8_type_C"/>
    <property type="match status" value="1"/>
</dbReference>
<dbReference type="CDD" id="cd00057">
    <property type="entry name" value="FA58C"/>
    <property type="match status" value="1"/>
</dbReference>
<dbReference type="EMBL" id="CALNXJ010000001">
    <property type="protein sequence ID" value="CAH3032270.1"/>
    <property type="molecule type" value="Genomic_DNA"/>
</dbReference>
<proteinExistence type="predicted"/>
<dbReference type="AlphaFoldDB" id="A0AAU9VLU2"/>
<dbReference type="PANTHER" id="PTHR24543">
    <property type="entry name" value="MULTICOPPER OXIDASE-RELATED"/>
    <property type="match status" value="1"/>
</dbReference>
<name>A0AAU9VLU2_9CNID</name>
<dbReference type="Proteomes" id="UP001159428">
    <property type="component" value="Unassembled WGS sequence"/>
</dbReference>
<gene>
    <name evidence="4" type="ORF">PMEA_00001085</name>
</gene>
<protein>
    <recommendedName>
        <fullName evidence="6">F5/8 type C domain-containing protein</fullName>
    </recommendedName>
</protein>
<dbReference type="FunFam" id="2.60.120.260:FF:000016">
    <property type="entry name" value="Contactin-associated protein-like 4 isoform 1"/>
    <property type="match status" value="1"/>
</dbReference>
<evidence type="ECO:0000313" key="5">
    <source>
        <dbReference type="Proteomes" id="UP001159428"/>
    </source>
</evidence>
<keyword evidence="5" id="KW-1185">Reference proteome</keyword>
<dbReference type="SUPFAM" id="SSF49785">
    <property type="entry name" value="Galactose-binding domain-like"/>
    <property type="match status" value="1"/>
</dbReference>
<comment type="caution">
    <text evidence="4">The sequence shown here is derived from an EMBL/GenBank/DDBJ whole genome shotgun (WGS) entry which is preliminary data.</text>
</comment>
<evidence type="ECO:0008006" key="6">
    <source>
        <dbReference type="Google" id="ProtNLM"/>
    </source>
</evidence>
<dbReference type="PROSITE" id="PS50022">
    <property type="entry name" value="FA58C_3"/>
    <property type="match status" value="1"/>
</dbReference>
<feature type="domain" description="Apple" evidence="3">
    <location>
        <begin position="25"/>
        <end position="112"/>
    </location>
</feature>
<accession>A0AAU9VLU2</accession>
<feature type="chain" id="PRO_5043885826" description="F5/8 type C domain-containing protein" evidence="1">
    <location>
        <begin position="23"/>
        <end position="367"/>
    </location>
</feature>
<dbReference type="SMART" id="SM00231">
    <property type="entry name" value="FA58C"/>
    <property type="match status" value="1"/>
</dbReference>
<evidence type="ECO:0000259" key="3">
    <source>
        <dbReference type="PROSITE" id="PS50948"/>
    </source>
</evidence>
<keyword evidence="1" id="KW-0732">Signal</keyword>
<feature type="signal peptide" evidence="1">
    <location>
        <begin position="1"/>
        <end position="22"/>
    </location>
</feature>
<feature type="domain" description="Apple" evidence="3">
    <location>
        <begin position="312"/>
        <end position="367"/>
    </location>
</feature>
<dbReference type="InterPro" id="IPR003609">
    <property type="entry name" value="Pan_app"/>
</dbReference>
<evidence type="ECO:0000256" key="1">
    <source>
        <dbReference type="SAM" id="SignalP"/>
    </source>
</evidence>
<dbReference type="Gene3D" id="2.60.120.260">
    <property type="entry name" value="Galactose-binding domain-like"/>
    <property type="match status" value="1"/>
</dbReference>
<dbReference type="InterPro" id="IPR000421">
    <property type="entry name" value="FA58C"/>
</dbReference>
<sequence>MNFFLCGVLVGLLISEIEVSQAILCKEASLSCPVITRNHRQLKGFTFKTIHLASLISCGLLCQRDPRCVSTNFRKVFKSEGTCELNDRGVFPLEEGKELEYDEEAIYTQIYVKKRNCQVFKEEFKFVSCKCEESPKGPVPLGMESGVITDLQISASSVYNKRHGPQNGRLHFKGAKAPLPFVSAGWAAGLLNTNQWLQVDLRNTAKVIGIATQGRHDYDQWVTKYKLQYGDDGQTYSIYRRNGDTSDTVFPGNTDRDTVVYHDLNPVIDARFVRVLPMEWFGHIGMRMELYSYSCQIVACQAFLCNEASLSCPVTHNHRRLKGVMLKKFHFASLISCSLLCRRNPRCFSTIFRKVSKTEGTCELNDR</sequence>
<organism evidence="4 5">
    <name type="scientific">Pocillopora meandrina</name>
    <dbReference type="NCBI Taxonomy" id="46732"/>
    <lineage>
        <taxon>Eukaryota</taxon>
        <taxon>Metazoa</taxon>
        <taxon>Cnidaria</taxon>
        <taxon>Anthozoa</taxon>
        <taxon>Hexacorallia</taxon>
        <taxon>Scleractinia</taxon>
        <taxon>Astrocoeniina</taxon>
        <taxon>Pocilloporidae</taxon>
        <taxon>Pocillopora</taxon>
    </lineage>
</organism>
<feature type="domain" description="F5/8 type C" evidence="2">
    <location>
        <begin position="136"/>
        <end position="293"/>
    </location>
</feature>
<dbReference type="PROSITE" id="PS50948">
    <property type="entry name" value="PAN"/>
    <property type="match status" value="2"/>
</dbReference>
<dbReference type="InterPro" id="IPR008979">
    <property type="entry name" value="Galactose-bd-like_sf"/>
</dbReference>